<organism evidence="2 3">
    <name type="scientific">Aduncisulcus paluster</name>
    <dbReference type="NCBI Taxonomy" id="2918883"/>
    <lineage>
        <taxon>Eukaryota</taxon>
        <taxon>Metamonada</taxon>
        <taxon>Carpediemonas-like organisms</taxon>
        <taxon>Aduncisulcus</taxon>
    </lineage>
</organism>
<evidence type="ECO:0000259" key="1">
    <source>
        <dbReference type="Pfam" id="PF17147"/>
    </source>
</evidence>
<dbReference type="InterPro" id="IPR009014">
    <property type="entry name" value="Transketo_C/PFOR_II"/>
</dbReference>
<dbReference type="Proteomes" id="UP001057375">
    <property type="component" value="Unassembled WGS sequence"/>
</dbReference>
<feature type="non-terminal residue" evidence="2">
    <location>
        <position position="1"/>
    </location>
</feature>
<feature type="domain" description="Pyruvate:ferredoxin oxidoreductase core" evidence="1">
    <location>
        <begin position="19"/>
        <end position="106"/>
    </location>
</feature>
<proteinExistence type="predicted"/>
<dbReference type="SUPFAM" id="SSF52922">
    <property type="entry name" value="TK C-terminal domain-like"/>
    <property type="match status" value="1"/>
</dbReference>
<dbReference type="InterPro" id="IPR033412">
    <property type="entry name" value="PFOR_II"/>
</dbReference>
<sequence>LDLLKKEVQEPDYYGSNSAETVLIGWGSMKGALKDAVDLLNKEGRSVGALVFGDIFPLPEKKLRSFATTAKKLINVEMNYTGQLARLIRMETGIDMDESILKFDGRQLNFR</sequence>
<evidence type="ECO:0000313" key="3">
    <source>
        <dbReference type="Proteomes" id="UP001057375"/>
    </source>
</evidence>
<dbReference type="PANTHER" id="PTHR32154">
    <property type="entry name" value="PYRUVATE-FLAVODOXIN OXIDOREDUCTASE-RELATED"/>
    <property type="match status" value="1"/>
</dbReference>
<feature type="non-terminal residue" evidence="2">
    <location>
        <position position="111"/>
    </location>
</feature>
<protein>
    <submittedName>
        <fullName evidence="2">2-oxoacid:acceptor oxidoreductase subunit alpha</fullName>
    </submittedName>
</protein>
<gene>
    <name evidence="2" type="ORF">ADUPG1_005353</name>
</gene>
<dbReference type="EMBL" id="BQXS01008506">
    <property type="protein sequence ID" value="GKT29962.1"/>
    <property type="molecule type" value="Genomic_DNA"/>
</dbReference>
<reference evidence="2" key="1">
    <citation type="submission" date="2022-03" db="EMBL/GenBank/DDBJ databases">
        <title>Draft genome sequence of Aduncisulcus paluster, a free-living microaerophilic Fornicata.</title>
        <authorList>
            <person name="Yuyama I."/>
            <person name="Kume K."/>
            <person name="Tamura T."/>
            <person name="Inagaki Y."/>
            <person name="Hashimoto T."/>
        </authorList>
    </citation>
    <scope>NUCLEOTIDE SEQUENCE</scope>
    <source>
        <strain evidence="2">NY0171</strain>
    </source>
</reference>
<dbReference type="Gene3D" id="3.40.50.920">
    <property type="match status" value="1"/>
</dbReference>
<evidence type="ECO:0000313" key="2">
    <source>
        <dbReference type="EMBL" id="GKT29962.1"/>
    </source>
</evidence>
<keyword evidence="3" id="KW-1185">Reference proteome</keyword>
<dbReference type="InterPro" id="IPR050722">
    <property type="entry name" value="Pyruvate:ferred/Flavod_OxRd"/>
</dbReference>
<dbReference type="Pfam" id="PF17147">
    <property type="entry name" value="PFOR_II"/>
    <property type="match status" value="1"/>
</dbReference>
<accession>A0ABQ5KBN0</accession>
<name>A0ABQ5KBN0_9EUKA</name>
<dbReference type="PANTHER" id="PTHR32154:SF20">
    <property type="entry name" value="2-OXOGLUTARATE OXIDOREDUCTASE SUBUNIT KORA"/>
    <property type="match status" value="1"/>
</dbReference>
<comment type="caution">
    <text evidence="2">The sequence shown here is derived from an EMBL/GenBank/DDBJ whole genome shotgun (WGS) entry which is preliminary data.</text>
</comment>